<evidence type="ECO:0000256" key="3">
    <source>
        <dbReference type="ARBA" id="ARBA00022670"/>
    </source>
</evidence>
<dbReference type="InterPro" id="IPR050626">
    <property type="entry name" value="Peptidase_M16"/>
</dbReference>
<organism evidence="12 13">
    <name type="scientific">Pelagicoccus albus</name>
    <dbReference type="NCBI Taxonomy" id="415222"/>
    <lineage>
        <taxon>Bacteria</taxon>
        <taxon>Pseudomonadati</taxon>
        <taxon>Verrucomicrobiota</taxon>
        <taxon>Opitutia</taxon>
        <taxon>Puniceicoccales</taxon>
        <taxon>Pelagicoccaceae</taxon>
        <taxon>Pelagicoccus</taxon>
    </lineage>
</organism>
<evidence type="ECO:0000313" key="13">
    <source>
        <dbReference type="Proteomes" id="UP000526501"/>
    </source>
</evidence>
<keyword evidence="5" id="KW-0378">Hydrolase</keyword>
<dbReference type="Proteomes" id="UP000526501">
    <property type="component" value="Unassembled WGS sequence"/>
</dbReference>
<dbReference type="SUPFAM" id="SSF63411">
    <property type="entry name" value="LuxS/MPP-like metallohydrolase"/>
    <property type="match status" value="4"/>
</dbReference>
<dbReference type="InterPro" id="IPR007863">
    <property type="entry name" value="Peptidase_M16_C"/>
</dbReference>
<accession>A0A7X1E9A1</accession>
<evidence type="ECO:0000256" key="9">
    <source>
        <dbReference type="SAM" id="SignalP"/>
    </source>
</evidence>
<gene>
    <name evidence="12" type="ORF">H5P27_13145</name>
</gene>
<keyword evidence="9" id="KW-0732">Signal</keyword>
<evidence type="ECO:0000256" key="2">
    <source>
        <dbReference type="ARBA" id="ARBA00007261"/>
    </source>
</evidence>
<dbReference type="GO" id="GO:0006508">
    <property type="term" value="P:proteolysis"/>
    <property type="evidence" value="ECO:0007669"/>
    <property type="project" value="UniProtKB-KW"/>
</dbReference>
<feature type="signal peptide" evidence="9">
    <location>
        <begin position="1"/>
        <end position="22"/>
    </location>
</feature>
<evidence type="ECO:0000256" key="1">
    <source>
        <dbReference type="ARBA" id="ARBA00001947"/>
    </source>
</evidence>
<keyword evidence="7" id="KW-0482">Metalloprotease</keyword>
<evidence type="ECO:0000256" key="4">
    <source>
        <dbReference type="ARBA" id="ARBA00022723"/>
    </source>
</evidence>
<dbReference type="PANTHER" id="PTHR43690:SF34">
    <property type="entry name" value="ZINC PROTEASE PQQL-LIKE"/>
    <property type="match status" value="1"/>
</dbReference>
<comment type="caution">
    <text evidence="12">The sequence shown here is derived from an EMBL/GenBank/DDBJ whole genome shotgun (WGS) entry which is preliminary data.</text>
</comment>
<protein>
    <submittedName>
        <fullName evidence="12">Insulinase family protein</fullName>
    </submittedName>
</protein>
<evidence type="ECO:0000313" key="12">
    <source>
        <dbReference type="EMBL" id="MBC2606993.1"/>
    </source>
</evidence>
<dbReference type="AlphaFoldDB" id="A0A7X1E9A1"/>
<dbReference type="EMBL" id="JACHVC010000012">
    <property type="protein sequence ID" value="MBC2606993.1"/>
    <property type="molecule type" value="Genomic_DNA"/>
</dbReference>
<keyword evidence="13" id="KW-1185">Reference proteome</keyword>
<evidence type="ECO:0000259" key="11">
    <source>
        <dbReference type="Pfam" id="PF05193"/>
    </source>
</evidence>
<dbReference type="PROSITE" id="PS00143">
    <property type="entry name" value="INSULINASE"/>
    <property type="match status" value="1"/>
</dbReference>
<feature type="domain" description="Peptidase M16 C-terminal" evidence="11">
    <location>
        <begin position="214"/>
        <end position="389"/>
    </location>
</feature>
<keyword evidence="4" id="KW-0479">Metal-binding</keyword>
<dbReference type="Gene3D" id="3.30.830.10">
    <property type="entry name" value="Metalloenzyme, LuxS/M16 peptidase-like"/>
    <property type="match status" value="4"/>
</dbReference>
<evidence type="ECO:0000256" key="5">
    <source>
        <dbReference type="ARBA" id="ARBA00022801"/>
    </source>
</evidence>
<dbReference type="Pfam" id="PF05193">
    <property type="entry name" value="Peptidase_M16_C"/>
    <property type="match status" value="2"/>
</dbReference>
<name>A0A7X1E9A1_9BACT</name>
<dbReference type="InterPro" id="IPR011249">
    <property type="entry name" value="Metalloenz_LuxS/M16"/>
</dbReference>
<keyword evidence="3" id="KW-0645">Protease</keyword>
<evidence type="ECO:0000256" key="8">
    <source>
        <dbReference type="RuleBase" id="RU004447"/>
    </source>
</evidence>
<dbReference type="InterPro" id="IPR001431">
    <property type="entry name" value="Pept_M16_Zn_BS"/>
</dbReference>
<comment type="cofactor">
    <cofactor evidence="1">
        <name>Zn(2+)</name>
        <dbReference type="ChEBI" id="CHEBI:29105"/>
    </cofactor>
</comment>
<evidence type="ECO:0000256" key="6">
    <source>
        <dbReference type="ARBA" id="ARBA00022833"/>
    </source>
</evidence>
<dbReference type="InterPro" id="IPR011765">
    <property type="entry name" value="Pept_M16_N"/>
</dbReference>
<proteinExistence type="inferred from homology"/>
<dbReference type="Pfam" id="PF00675">
    <property type="entry name" value="Peptidase_M16"/>
    <property type="match status" value="1"/>
</dbReference>
<feature type="domain" description="Peptidase M16 C-terminal" evidence="11">
    <location>
        <begin position="701"/>
        <end position="870"/>
    </location>
</feature>
<sequence>MSFFKPLVFFSLFIALLTAAKAQLPEDFDLNSPLPVDPDVRVGELANGLRYYIRENSEPENRVSLRLVVNAGSLQEEDDQRGIAHFLEHMAFNGTKHFEKQELVNFLESIGMRFGQHLNASTSFDQTIYKLEVPWDDEEVKDKAFLILEDWADAISLDPFEIEAERGVIVEEWRSGQGASQRIRDQQYPLVYFNSRYAKRLPIGSMFVVQNAPAERFVDFYEKWYRPDLMAVIAVGDFDGDEMERQIISRFSRLENPEDAPERLNYEVPDHDQTLSSIISDPEITSMSAVVYLKLDKDGDETATDYRRHLIERIYFSLLNRRLGERTLEATPPYISASVGSTGLGREKRAYVMSANLMQGKVEEGLQYLAAEVARASETGFSEGELSRVTADMIRRMDRAYEERENTPSSVFAAEYTRAFTVDEPIPGIALERDMTRAFLTGLDVDEVNEVGEAFRNHHNRVILFTAPEAEGYDLPSEEELLAIFEEGWTKDLGEYVDDVSDEPLLKEIPEPGDIVAEIYHEDVDVYDWTLSNGARVIVKPTSFKNDQVLMSAYSEGGYSMVADDEYVPAMTATMLLGEAGIGPFSTIQLEKKLAGKAVRLSPGIGSNTETLGGSSSPQDLEEFFKLVYLQITQPNEADLPKAYESIKNRLSEVVANRSKSPGAVFQDAIEEAFYGDHPRHQPLDLDRLDEMDARLSLEIFKDRFQNAGDFVFVFVGSIELDSFREQVKTYLASLPTRDKEPEKARDLGDRPKSGRLSVDIKKGLEEKTSARVYFNGEAEWSPEERYALAFARGLLNIRMREVLREDNGGVYGVSVFGALGRLPAGSYSTGFGFTCDPGNAETLVRLGLMEILSLQENGPRAENVQKVKELHIREHERGVKDNGFWLRNLLGMSAEGRDFSEILSFEEMVRSFDPLAARDAARKYFDMNNLLVAYLRPEYAE</sequence>
<dbReference type="RefSeq" id="WP_185660858.1">
    <property type="nucleotide sequence ID" value="NZ_CAWPOO010000012.1"/>
</dbReference>
<evidence type="ECO:0000259" key="10">
    <source>
        <dbReference type="Pfam" id="PF00675"/>
    </source>
</evidence>
<feature type="chain" id="PRO_5030662861" evidence="9">
    <location>
        <begin position="23"/>
        <end position="942"/>
    </location>
</feature>
<feature type="domain" description="Peptidase M16 N-terminal" evidence="10">
    <location>
        <begin position="54"/>
        <end position="174"/>
    </location>
</feature>
<dbReference type="GO" id="GO:0004222">
    <property type="term" value="F:metalloendopeptidase activity"/>
    <property type="evidence" value="ECO:0007669"/>
    <property type="project" value="InterPro"/>
</dbReference>
<comment type="similarity">
    <text evidence="2 8">Belongs to the peptidase M16 family.</text>
</comment>
<keyword evidence="6" id="KW-0862">Zinc</keyword>
<evidence type="ECO:0000256" key="7">
    <source>
        <dbReference type="ARBA" id="ARBA00023049"/>
    </source>
</evidence>
<dbReference type="PANTHER" id="PTHR43690">
    <property type="entry name" value="NARDILYSIN"/>
    <property type="match status" value="1"/>
</dbReference>
<reference evidence="12 13" key="1">
    <citation type="submission" date="2020-07" db="EMBL/GenBank/DDBJ databases">
        <authorList>
            <person name="Feng X."/>
        </authorList>
    </citation>
    <scope>NUCLEOTIDE SEQUENCE [LARGE SCALE GENOMIC DNA]</scope>
    <source>
        <strain evidence="12 13">JCM23202</strain>
    </source>
</reference>
<dbReference type="GO" id="GO:0046872">
    <property type="term" value="F:metal ion binding"/>
    <property type="evidence" value="ECO:0007669"/>
    <property type="project" value="UniProtKB-KW"/>
</dbReference>